<keyword evidence="6" id="KW-0812">Transmembrane</keyword>
<dbReference type="InterPro" id="IPR011990">
    <property type="entry name" value="TPR-like_helical_dom_sf"/>
</dbReference>
<keyword evidence="2" id="KW-0677">Repeat</keyword>
<gene>
    <name evidence="9" type="ORF">V5J35_004615</name>
</gene>
<comment type="caution">
    <text evidence="9">The sequence shown here is derived from an EMBL/GenBank/DDBJ whole genome shotgun (WGS) entry which is preliminary data.</text>
</comment>
<evidence type="ECO:0000256" key="4">
    <source>
        <dbReference type="ARBA" id="ARBA00022803"/>
    </source>
</evidence>
<evidence type="ECO:0000256" key="3">
    <source>
        <dbReference type="ARBA" id="ARBA00022748"/>
    </source>
</evidence>
<dbReference type="InterPro" id="IPR051263">
    <property type="entry name" value="C-type_cytochrome_biogenesis"/>
</dbReference>
<keyword evidence="10" id="KW-1185">Reference proteome</keyword>
<dbReference type="RefSeq" id="WP_354009408.1">
    <property type="nucleotide sequence ID" value="NZ_JBEWTA010000001.1"/>
</dbReference>
<dbReference type="EMBL" id="JBEWTB010000002">
    <property type="protein sequence ID" value="MET4759423.1"/>
    <property type="molecule type" value="Genomic_DNA"/>
</dbReference>
<feature type="repeat" description="TPR" evidence="5">
    <location>
        <begin position="227"/>
        <end position="260"/>
    </location>
</feature>
<dbReference type="InterPro" id="IPR017560">
    <property type="entry name" value="Cyt_c_biogenesis_CcmI"/>
</dbReference>
<dbReference type="PROSITE" id="PS50005">
    <property type="entry name" value="TPR"/>
    <property type="match status" value="1"/>
</dbReference>
<dbReference type="NCBIfam" id="TIGR03142">
    <property type="entry name" value="cytochro_ccmI"/>
    <property type="match status" value="1"/>
</dbReference>
<dbReference type="Pfam" id="PF23914">
    <property type="entry name" value="TPR_CcmH_CycH"/>
    <property type="match status" value="1"/>
</dbReference>
<dbReference type="PANTHER" id="PTHR47870">
    <property type="entry name" value="CYTOCHROME C-TYPE BIOGENESIS PROTEIN CCMH"/>
    <property type="match status" value="1"/>
</dbReference>
<evidence type="ECO:0000256" key="5">
    <source>
        <dbReference type="PROSITE-ProRule" id="PRU00339"/>
    </source>
</evidence>
<keyword evidence="6" id="KW-1133">Transmembrane helix</keyword>
<dbReference type="InterPro" id="IPR056412">
    <property type="entry name" value="Ig_CycH"/>
</dbReference>
<feature type="domain" description="Cytochrome c-type biogenesis protein H TPR" evidence="8">
    <location>
        <begin position="150"/>
        <end position="256"/>
    </location>
</feature>
<dbReference type="Proteomes" id="UP001549366">
    <property type="component" value="Unassembled WGS sequence"/>
</dbReference>
<evidence type="ECO:0000256" key="1">
    <source>
        <dbReference type="ARBA" id="ARBA00004196"/>
    </source>
</evidence>
<keyword evidence="3" id="KW-0201">Cytochrome c-type biogenesis</keyword>
<dbReference type="SUPFAM" id="SSF48452">
    <property type="entry name" value="TPR-like"/>
    <property type="match status" value="1"/>
</dbReference>
<keyword evidence="4 5" id="KW-0802">TPR repeat</keyword>
<dbReference type="Gene3D" id="1.25.40.10">
    <property type="entry name" value="Tetratricopeptide repeat domain"/>
    <property type="match status" value="1"/>
</dbReference>
<evidence type="ECO:0000256" key="6">
    <source>
        <dbReference type="SAM" id="Phobius"/>
    </source>
</evidence>
<dbReference type="Pfam" id="PF23892">
    <property type="entry name" value="Ig_CycH"/>
    <property type="match status" value="1"/>
</dbReference>
<accession>A0ABV2SNT5</accession>
<proteinExistence type="predicted"/>
<feature type="transmembrane region" description="Helical" evidence="6">
    <location>
        <begin position="6"/>
        <end position="24"/>
    </location>
</feature>
<feature type="domain" description="Cytochrome c-type biogenesis protein H Ig-like" evidence="7">
    <location>
        <begin position="284"/>
        <end position="387"/>
    </location>
</feature>
<sequence length="391" mass="42610">MTTFWLVTLLLVLLCMALVVAPFIGKDKSREDNGEVSDKETNIACFHEQRAEIKAQANSGLISQAEAEALCAELEKKLLTDVTGNESETAQTGSRKALPYALTVAILIPVLALPVYLKLGASVELNATSILRNPETTAEETLLSLEEWHRKRPDNVQAMFLLGDRYRANGQMDEAVTVYRQLYQTTDGHFQAAEQLAQALYHAGDRVMTDEIRRLVATTLAVDESNATALSLNGVDAFQQDNFEEAISLWNQALQVEQNTIARQDLLAGIREARQQLGIPAAEVRVKVTLAPELQTLPADARVIVFARASGERAPVAAVPMTVADLPREVTLDDNSAMMMHGGSLGDLQSLDLIGRVSLAGDISMPDYEGQVRFVEVGSTDVIHLEISPAS</sequence>
<name>A0ABV2SNT5_9GAMM</name>
<organism evidence="9 10">
    <name type="scientific">Endozoicomonas lisbonensis</name>
    <dbReference type="NCBI Taxonomy" id="3120522"/>
    <lineage>
        <taxon>Bacteria</taxon>
        <taxon>Pseudomonadati</taxon>
        <taxon>Pseudomonadota</taxon>
        <taxon>Gammaproteobacteria</taxon>
        <taxon>Oceanospirillales</taxon>
        <taxon>Endozoicomonadaceae</taxon>
        <taxon>Endozoicomonas</taxon>
    </lineage>
</organism>
<protein>
    <submittedName>
        <fullName evidence="9">Cytochrome c-type biogenesis protein CcmH</fullName>
    </submittedName>
</protein>
<reference evidence="9 10" key="1">
    <citation type="submission" date="2024-06" db="EMBL/GenBank/DDBJ databases">
        <title>Genomic Encyclopedia of Type Strains, Phase V (KMG-V): Genome sequencing to study the core and pangenomes of soil and plant-associated prokaryotes.</title>
        <authorList>
            <person name="Whitman W."/>
        </authorList>
    </citation>
    <scope>NUCLEOTIDE SEQUENCE [LARGE SCALE GENOMIC DNA]</scope>
    <source>
        <strain evidence="9 10">NE40</strain>
    </source>
</reference>
<evidence type="ECO:0000313" key="10">
    <source>
        <dbReference type="Proteomes" id="UP001549366"/>
    </source>
</evidence>
<feature type="transmembrane region" description="Helical" evidence="6">
    <location>
        <begin position="97"/>
        <end position="117"/>
    </location>
</feature>
<comment type="subcellular location">
    <subcellularLocation>
        <location evidence="1">Cell envelope</location>
    </subcellularLocation>
</comment>
<evidence type="ECO:0000259" key="7">
    <source>
        <dbReference type="Pfam" id="PF23892"/>
    </source>
</evidence>
<keyword evidence="6" id="KW-0472">Membrane</keyword>
<dbReference type="InterPro" id="IPR056413">
    <property type="entry name" value="TPR_CcmH_CycH"/>
</dbReference>
<evidence type="ECO:0000313" key="9">
    <source>
        <dbReference type="EMBL" id="MET4759423.1"/>
    </source>
</evidence>
<dbReference type="PANTHER" id="PTHR47870:SF4">
    <property type="entry name" value="CYTOCHROME C-TYPE BIOGENESIS PROTEIN CYCH"/>
    <property type="match status" value="1"/>
</dbReference>
<evidence type="ECO:0000256" key="2">
    <source>
        <dbReference type="ARBA" id="ARBA00022737"/>
    </source>
</evidence>
<evidence type="ECO:0000259" key="8">
    <source>
        <dbReference type="Pfam" id="PF23914"/>
    </source>
</evidence>
<dbReference type="InterPro" id="IPR019734">
    <property type="entry name" value="TPR_rpt"/>
</dbReference>